<sequence length="329" mass="35422">MLRQGENRLETATTTFMGLNWDSGEKFWWRGFDSEKIATVLAVLAFVFITAVWGSTFFLIKDLVSAVPPLDFLGTRFVIAAVVVLAVRYRALKKVSKDLWGKGMLLGAIFMLGQLFQAVGLQYTDASVSGFITGMYVVLTPIVLMLMFGVQISRATWVCIAIATGGLMVLTLDGLAVGFGELLTLLGALMFTLHIVVLGHWTSKENALDLTVIQLVSMGGLGFLFALPGGVTLPSTAGQWASLLYMAFVASLLALFLQTWAQAHINPASTAIIFTLEPLFAAIFAVAFGGESVTFRLVFGGTLIVAAMVGAELLPVRIQRRREAALVAA</sequence>
<evidence type="ECO:0000256" key="3">
    <source>
        <dbReference type="ARBA" id="ARBA00022475"/>
    </source>
</evidence>
<feature type="transmembrane region" description="Helical" evidence="7">
    <location>
        <begin position="182"/>
        <end position="201"/>
    </location>
</feature>
<name>A0A9W5VWC6_9ACTO</name>
<dbReference type="Pfam" id="PF00892">
    <property type="entry name" value="EamA"/>
    <property type="match status" value="2"/>
</dbReference>
<comment type="similarity">
    <text evidence="2">Belongs to the EamA transporter family.</text>
</comment>
<dbReference type="InterPro" id="IPR051258">
    <property type="entry name" value="Diverse_Substrate_Transporter"/>
</dbReference>
<dbReference type="PANTHER" id="PTHR42920">
    <property type="entry name" value="OS03G0707200 PROTEIN-RELATED"/>
    <property type="match status" value="1"/>
</dbReference>
<keyword evidence="10" id="KW-1185">Reference proteome</keyword>
<evidence type="ECO:0000256" key="4">
    <source>
        <dbReference type="ARBA" id="ARBA00022692"/>
    </source>
</evidence>
<reference evidence="9 10" key="1">
    <citation type="submission" date="2013-05" db="EMBL/GenBank/DDBJ databases">
        <title>The Genome Sequence of Actinomyces europaeus ACS-120-V-COL10B.</title>
        <authorList>
            <consortium name="The Broad Institute Genomics Platform"/>
            <person name="Earl A."/>
            <person name="Ward D."/>
            <person name="Feldgarden M."/>
            <person name="Gevers D."/>
            <person name="Saerens B."/>
            <person name="Vaneechoutte M."/>
            <person name="Walker B."/>
            <person name="Young S."/>
            <person name="Zeng Q."/>
            <person name="Gargeya S."/>
            <person name="Fitzgerald M."/>
            <person name="Haas B."/>
            <person name="Abouelleil A."/>
            <person name="Allen A.W."/>
            <person name="Alvarado L."/>
            <person name="Arachchi H.M."/>
            <person name="Berlin A.M."/>
            <person name="Chapman S.B."/>
            <person name="Gainer-Dewar J."/>
            <person name="Goldberg J."/>
            <person name="Griggs A."/>
            <person name="Gujja S."/>
            <person name="Hansen M."/>
            <person name="Howarth C."/>
            <person name="Imamovic A."/>
            <person name="Ireland A."/>
            <person name="Larimer J."/>
            <person name="McCowan C."/>
            <person name="Murphy C."/>
            <person name="Pearson M."/>
            <person name="Poon T.W."/>
            <person name="Priest M."/>
            <person name="Roberts A."/>
            <person name="Saif S."/>
            <person name="Shea T."/>
            <person name="Sisk P."/>
            <person name="Sykes S."/>
            <person name="Wortman J."/>
            <person name="Nusbaum C."/>
            <person name="Birren B."/>
        </authorList>
    </citation>
    <scope>NUCLEOTIDE SEQUENCE [LARGE SCALE GENOMIC DNA]</scope>
    <source>
        <strain evidence="9 10">ACS-120-V-Col10b</strain>
    </source>
</reference>
<feature type="transmembrane region" description="Helical" evidence="7">
    <location>
        <begin position="155"/>
        <end position="176"/>
    </location>
</feature>
<evidence type="ECO:0000256" key="1">
    <source>
        <dbReference type="ARBA" id="ARBA00004651"/>
    </source>
</evidence>
<keyword evidence="4 7" id="KW-0812">Transmembrane</keyword>
<feature type="transmembrane region" description="Helical" evidence="7">
    <location>
        <begin position="208"/>
        <end position="227"/>
    </location>
</feature>
<feature type="transmembrane region" description="Helical" evidence="7">
    <location>
        <begin position="72"/>
        <end position="91"/>
    </location>
</feature>
<keyword evidence="3" id="KW-1003">Cell membrane</keyword>
<evidence type="ECO:0000256" key="2">
    <source>
        <dbReference type="ARBA" id="ARBA00007362"/>
    </source>
</evidence>
<evidence type="ECO:0000256" key="5">
    <source>
        <dbReference type="ARBA" id="ARBA00022989"/>
    </source>
</evidence>
<dbReference type="InterPro" id="IPR000620">
    <property type="entry name" value="EamA_dom"/>
</dbReference>
<dbReference type="AlphaFoldDB" id="A0A9W5VWC6"/>
<feature type="transmembrane region" description="Helical" evidence="7">
    <location>
        <begin position="103"/>
        <end position="123"/>
    </location>
</feature>
<proteinExistence type="inferred from homology"/>
<gene>
    <name evidence="9" type="ORF">HMPREF9238_00477</name>
</gene>
<dbReference type="PANTHER" id="PTHR42920:SF5">
    <property type="entry name" value="EAMA DOMAIN-CONTAINING PROTEIN"/>
    <property type="match status" value="1"/>
</dbReference>
<feature type="transmembrane region" description="Helical" evidence="7">
    <location>
        <begin position="239"/>
        <end position="257"/>
    </location>
</feature>
<keyword evidence="6 7" id="KW-0472">Membrane</keyword>
<evidence type="ECO:0000256" key="6">
    <source>
        <dbReference type="ARBA" id="ARBA00023136"/>
    </source>
</evidence>
<feature type="transmembrane region" description="Helical" evidence="7">
    <location>
        <begin position="295"/>
        <end position="314"/>
    </location>
</feature>
<feature type="domain" description="EamA" evidence="8">
    <location>
        <begin position="42"/>
        <end position="171"/>
    </location>
</feature>
<comment type="subcellular location">
    <subcellularLocation>
        <location evidence="1">Cell membrane</location>
        <topology evidence="1">Multi-pass membrane protein</topology>
    </subcellularLocation>
</comment>
<feature type="transmembrane region" description="Helical" evidence="7">
    <location>
        <begin position="37"/>
        <end position="60"/>
    </location>
</feature>
<dbReference type="InterPro" id="IPR037185">
    <property type="entry name" value="EmrE-like"/>
</dbReference>
<dbReference type="Proteomes" id="UP000014387">
    <property type="component" value="Unassembled WGS sequence"/>
</dbReference>
<keyword evidence="5 7" id="KW-1133">Transmembrane helix</keyword>
<feature type="domain" description="EamA" evidence="8">
    <location>
        <begin position="179"/>
        <end position="309"/>
    </location>
</feature>
<dbReference type="GO" id="GO:0005886">
    <property type="term" value="C:plasma membrane"/>
    <property type="evidence" value="ECO:0007669"/>
    <property type="project" value="UniProtKB-SubCell"/>
</dbReference>
<evidence type="ECO:0000313" key="9">
    <source>
        <dbReference type="EMBL" id="EPD30725.1"/>
    </source>
</evidence>
<evidence type="ECO:0000313" key="10">
    <source>
        <dbReference type="Proteomes" id="UP000014387"/>
    </source>
</evidence>
<dbReference type="SUPFAM" id="SSF103481">
    <property type="entry name" value="Multidrug resistance efflux transporter EmrE"/>
    <property type="match status" value="2"/>
</dbReference>
<evidence type="ECO:0000256" key="7">
    <source>
        <dbReference type="SAM" id="Phobius"/>
    </source>
</evidence>
<comment type="caution">
    <text evidence="9">The sequence shown here is derived from an EMBL/GenBank/DDBJ whole genome shotgun (WGS) entry which is preliminary data.</text>
</comment>
<feature type="transmembrane region" description="Helical" evidence="7">
    <location>
        <begin position="269"/>
        <end position="289"/>
    </location>
</feature>
<feature type="transmembrane region" description="Helical" evidence="7">
    <location>
        <begin position="129"/>
        <end position="148"/>
    </location>
</feature>
<protein>
    <recommendedName>
        <fullName evidence="8">EamA domain-containing protein</fullName>
    </recommendedName>
</protein>
<accession>A0A9W5VWC6</accession>
<dbReference type="EMBL" id="AGWN01000001">
    <property type="protein sequence ID" value="EPD30725.1"/>
    <property type="molecule type" value="Genomic_DNA"/>
</dbReference>
<evidence type="ECO:0000259" key="8">
    <source>
        <dbReference type="Pfam" id="PF00892"/>
    </source>
</evidence>
<organism evidence="9 10">
    <name type="scientific">Gleimia europaea ACS-120-V-Col10b</name>
    <dbReference type="NCBI Taxonomy" id="883069"/>
    <lineage>
        <taxon>Bacteria</taxon>
        <taxon>Bacillati</taxon>
        <taxon>Actinomycetota</taxon>
        <taxon>Actinomycetes</taxon>
        <taxon>Actinomycetales</taxon>
        <taxon>Actinomycetaceae</taxon>
        <taxon>Gleimia</taxon>
    </lineage>
</organism>